<comment type="caution">
    <text evidence="3">The sequence shown here is derived from an EMBL/GenBank/DDBJ whole genome shotgun (WGS) entry which is preliminary data.</text>
</comment>
<comment type="similarity">
    <text evidence="1 2">Belongs to the phD/YefM antitoxin family.</text>
</comment>
<proteinExistence type="inferred from homology"/>
<dbReference type="Gene3D" id="3.40.1620.10">
    <property type="entry name" value="YefM-like domain"/>
    <property type="match status" value="1"/>
</dbReference>
<evidence type="ECO:0000313" key="4">
    <source>
        <dbReference type="Proteomes" id="UP001500929"/>
    </source>
</evidence>
<evidence type="ECO:0000313" key="3">
    <source>
        <dbReference type="EMBL" id="GAA2224086.1"/>
    </source>
</evidence>
<dbReference type="SUPFAM" id="SSF143120">
    <property type="entry name" value="YefM-like"/>
    <property type="match status" value="1"/>
</dbReference>
<evidence type="ECO:0000256" key="1">
    <source>
        <dbReference type="ARBA" id="ARBA00009981"/>
    </source>
</evidence>
<reference evidence="4" key="1">
    <citation type="journal article" date="2019" name="Int. J. Syst. Evol. Microbiol.">
        <title>The Global Catalogue of Microorganisms (GCM) 10K type strain sequencing project: providing services to taxonomists for standard genome sequencing and annotation.</title>
        <authorList>
            <consortium name="The Broad Institute Genomics Platform"/>
            <consortium name="The Broad Institute Genome Sequencing Center for Infectious Disease"/>
            <person name="Wu L."/>
            <person name="Ma J."/>
        </authorList>
    </citation>
    <scope>NUCLEOTIDE SEQUENCE [LARGE SCALE GENOMIC DNA]</scope>
    <source>
        <strain evidence="4">JCM 16117</strain>
    </source>
</reference>
<gene>
    <name evidence="3" type="ORF">GCM10009851_04240</name>
</gene>
<dbReference type="NCBIfam" id="TIGR01552">
    <property type="entry name" value="phd_fam"/>
    <property type="match status" value="1"/>
</dbReference>
<dbReference type="Pfam" id="PF02604">
    <property type="entry name" value="PhdYeFM_antitox"/>
    <property type="match status" value="1"/>
</dbReference>
<name>A0ABP5Q2U2_9MICO</name>
<dbReference type="Proteomes" id="UP001500929">
    <property type="component" value="Unassembled WGS sequence"/>
</dbReference>
<dbReference type="PANTHER" id="PTHR35377">
    <property type="entry name" value="ANTITOXIN VAPB49-RELATED-RELATED"/>
    <property type="match status" value="1"/>
</dbReference>
<dbReference type="InterPro" id="IPR036165">
    <property type="entry name" value="YefM-like_sf"/>
</dbReference>
<accession>A0ABP5Q2U2</accession>
<sequence length="79" mass="8757">MVNMTEMVNVQDAKTRMSELLARVERGEDFIIARSGKPVATLRAVDPAPRRELGFAPGAELPDSFWEPLDDEALAAWSL</sequence>
<comment type="function">
    <text evidence="2">Antitoxin component of a type II toxin-antitoxin (TA) system.</text>
</comment>
<dbReference type="InterPro" id="IPR006442">
    <property type="entry name" value="Antitoxin_Phd/YefM"/>
</dbReference>
<keyword evidence="4" id="KW-1185">Reference proteome</keyword>
<dbReference type="InterPro" id="IPR051416">
    <property type="entry name" value="phD-YefM_TA_antitoxins"/>
</dbReference>
<dbReference type="EMBL" id="BAAAQY010000001">
    <property type="protein sequence ID" value="GAA2224086.1"/>
    <property type="molecule type" value="Genomic_DNA"/>
</dbReference>
<protein>
    <recommendedName>
        <fullName evidence="2">Antitoxin</fullName>
    </recommendedName>
</protein>
<evidence type="ECO:0000256" key="2">
    <source>
        <dbReference type="RuleBase" id="RU362080"/>
    </source>
</evidence>
<organism evidence="3 4">
    <name type="scientific">Herbiconiux moechotypicola</name>
    <dbReference type="NCBI Taxonomy" id="637393"/>
    <lineage>
        <taxon>Bacteria</taxon>
        <taxon>Bacillati</taxon>
        <taxon>Actinomycetota</taxon>
        <taxon>Actinomycetes</taxon>
        <taxon>Micrococcales</taxon>
        <taxon>Microbacteriaceae</taxon>
        <taxon>Herbiconiux</taxon>
    </lineage>
</organism>